<keyword evidence="5" id="KW-0479">Metal-binding</keyword>
<comment type="catalytic activity">
    <reaction evidence="1 11">
        <text>Thiol-dependent hydrolysis of ester, thioester, amide, peptide and isopeptide bonds formed by the C-terminal Gly of ubiquitin (a 76-residue protein attached to proteins as an intracellular targeting signal).</text>
        <dbReference type="EC" id="3.4.19.12"/>
    </reaction>
</comment>
<feature type="region of interest" description="Disordered" evidence="12">
    <location>
        <begin position="84"/>
        <end position="108"/>
    </location>
</feature>
<protein>
    <recommendedName>
        <fullName evidence="11">Ubiquitin thioesterase OTU</fullName>
        <ecNumber evidence="11">3.4.19.12</ecNumber>
    </recommendedName>
</protein>
<dbReference type="InterPro" id="IPR057766">
    <property type="entry name" value="Znf-C2H2_OTU1-like_C"/>
</dbReference>
<dbReference type="SUPFAM" id="SSF54001">
    <property type="entry name" value="Cysteine proteinases"/>
    <property type="match status" value="1"/>
</dbReference>
<evidence type="ECO:0000256" key="8">
    <source>
        <dbReference type="ARBA" id="ARBA00022801"/>
    </source>
</evidence>
<organism evidence="14 15">
    <name type="scientific">Hyphodiscus hymeniophilus</name>
    <dbReference type="NCBI Taxonomy" id="353542"/>
    <lineage>
        <taxon>Eukaryota</taxon>
        <taxon>Fungi</taxon>
        <taxon>Dikarya</taxon>
        <taxon>Ascomycota</taxon>
        <taxon>Pezizomycotina</taxon>
        <taxon>Leotiomycetes</taxon>
        <taxon>Helotiales</taxon>
        <taxon>Hyphodiscaceae</taxon>
        <taxon>Hyphodiscus</taxon>
    </lineage>
</organism>
<dbReference type="GO" id="GO:0036503">
    <property type="term" value="P:ERAD pathway"/>
    <property type="evidence" value="ECO:0007669"/>
    <property type="project" value="TreeGrafter"/>
</dbReference>
<keyword evidence="7 11" id="KW-0833">Ubl conjugation pathway</keyword>
<dbReference type="GO" id="GO:0030968">
    <property type="term" value="P:endoplasmic reticulum unfolded protein response"/>
    <property type="evidence" value="ECO:0007669"/>
    <property type="project" value="TreeGrafter"/>
</dbReference>
<dbReference type="Gene3D" id="3.90.70.80">
    <property type="match status" value="1"/>
</dbReference>
<feature type="compositionally biased region" description="Polar residues" evidence="12">
    <location>
        <begin position="84"/>
        <end position="99"/>
    </location>
</feature>
<evidence type="ECO:0000256" key="1">
    <source>
        <dbReference type="ARBA" id="ARBA00000707"/>
    </source>
</evidence>
<evidence type="ECO:0000256" key="2">
    <source>
        <dbReference type="ARBA" id="ARBA00004496"/>
    </source>
</evidence>
<keyword evidence="6" id="KW-0863">Zinc-finger</keyword>
<dbReference type="GO" id="GO:0008270">
    <property type="term" value="F:zinc ion binding"/>
    <property type="evidence" value="ECO:0007669"/>
    <property type="project" value="UniProtKB-KW"/>
</dbReference>
<keyword evidence="9 11" id="KW-0788">Thiol protease</keyword>
<keyword evidence="4" id="KW-0645">Protease</keyword>
<dbReference type="FunFam" id="3.90.70.80:FF:000016">
    <property type="entry name" value="Putative ubiquitin thioesterase otu1"/>
    <property type="match status" value="1"/>
</dbReference>
<evidence type="ECO:0000256" key="4">
    <source>
        <dbReference type="ARBA" id="ARBA00022670"/>
    </source>
</evidence>
<evidence type="ECO:0000313" key="15">
    <source>
        <dbReference type="Proteomes" id="UP000785200"/>
    </source>
</evidence>
<keyword evidence="10" id="KW-0862">Zinc</keyword>
<evidence type="ECO:0000256" key="12">
    <source>
        <dbReference type="SAM" id="MobiDB-lite"/>
    </source>
</evidence>
<dbReference type="PROSITE" id="PS50802">
    <property type="entry name" value="OTU"/>
    <property type="match status" value="1"/>
</dbReference>
<dbReference type="GO" id="GO:0005634">
    <property type="term" value="C:nucleus"/>
    <property type="evidence" value="ECO:0007669"/>
    <property type="project" value="TreeGrafter"/>
</dbReference>
<feature type="domain" description="OTU" evidence="13">
    <location>
        <begin position="152"/>
        <end position="274"/>
    </location>
</feature>
<keyword evidence="15" id="KW-1185">Reference proteome</keyword>
<dbReference type="InterPro" id="IPR048857">
    <property type="entry name" value="OTU1_Ubl"/>
</dbReference>
<reference evidence="14" key="1">
    <citation type="submission" date="2019-07" db="EMBL/GenBank/DDBJ databases">
        <title>Hyphodiscus hymeniophilus genome sequencing and assembly.</title>
        <authorList>
            <person name="Kramer G."/>
            <person name="Nodwell J."/>
        </authorList>
    </citation>
    <scope>NUCLEOTIDE SEQUENCE</scope>
    <source>
        <strain evidence="14">ATCC 34498</strain>
    </source>
</reference>
<name>A0A9P7AVG2_9HELO</name>
<dbReference type="GO" id="GO:0016579">
    <property type="term" value="P:protein deubiquitination"/>
    <property type="evidence" value="ECO:0007669"/>
    <property type="project" value="TreeGrafter"/>
</dbReference>
<dbReference type="InterPro" id="IPR038765">
    <property type="entry name" value="Papain-like_cys_pep_sf"/>
</dbReference>
<dbReference type="Proteomes" id="UP000785200">
    <property type="component" value="Unassembled WGS sequence"/>
</dbReference>
<dbReference type="Gene3D" id="3.10.20.90">
    <property type="entry name" value="Phosphatidylinositol 3-kinase Catalytic Subunit, Chain A, domain 1"/>
    <property type="match status" value="1"/>
</dbReference>
<sequence length="358" mass="39422">MRVRLKGPGGTTTLTLADDATIGDLVDQIAEKSAVPHFDIKYGYPPKPLLLPQDQRTNMLNNLNVKLNNETLIINPKEDAYANTGATSEKQTLQSTSPVKTPLKAKDSAPSVSFSGIDSAGLHQKTKPVALKKKTMAGEVPELPLEEYGATMVMRVMPDDNSCLFRAFSNAALPTGDDLGMPELRALIAGAIQQDPETYTKAVLEQPPDDYCRWIQTEDAWGGFIELGILAKHFDIQICSIDVQTLTIYRFNEQAKTMCILVYSGIHYDTIVQSPSEPPHTRADSPAELDVRIWSSSDEYILNKAVELCRKLKDKHYFTDTGGMAIKCNECGVIVYGEKQAAGHANQTNHYDMAEVPT</sequence>
<evidence type="ECO:0000256" key="11">
    <source>
        <dbReference type="RuleBase" id="RU367104"/>
    </source>
</evidence>
<dbReference type="Pfam" id="PF02338">
    <property type="entry name" value="OTU"/>
    <property type="match status" value="1"/>
</dbReference>
<comment type="subcellular location">
    <subcellularLocation>
        <location evidence="2 11">Cytoplasm</location>
    </subcellularLocation>
</comment>
<proteinExistence type="predicted"/>
<dbReference type="OrthoDB" id="65596at2759"/>
<evidence type="ECO:0000259" key="13">
    <source>
        <dbReference type="PROSITE" id="PS50802"/>
    </source>
</evidence>
<comment type="function">
    <text evidence="11">Hydrolase that can remove conjugated ubiquitin from proteins and may therefore play an important regulatory role at the level of protein turnover by preventing degradation.</text>
</comment>
<evidence type="ECO:0000313" key="14">
    <source>
        <dbReference type="EMBL" id="KAG0647296.1"/>
    </source>
</evidence>
<dbReference type="Pfam" id="PF24560">
    <property type="entry name" value="zf-C2H2_OTU1_C"/>
    <property type="match status" value="1"/>
</dbReference>
<evidence type="ECO:0000256" key="10">
    <source>
        <dbReference type="ARBA" id="ARBA00022833"/>
    </source>
</evidence>
<accession>A0A9P7AVG2</accession>
<dbReference type="GO" id="GO:0005829">
    <property type="term" value="C:cytosol"/>
    <property type="evidence" value="ECO:0007669"/>
    <property type="project" value="TreeGrafter"/>
</dbReference>
<evidence type="ECO:0000256" key="3">
    <source>
        <dbReference type="ARBA" id="ARBA00022490"/>
    </source>
</evidence>
<dbReference type="InterPro" id="IPR003323">
    <property type="entry name" value="OTU_dom"/>
</dbReference>
<evidence type="ECO:0000256" key="7">
    <source>
        <dbReference type="ARBA" id="ARBA00022786"/>
    </source>
</evidence>
<keyword evidence="3 11" id="KW-0963">Cytoplasm</keyword>
<dbReference type="PANTHER" id="PTHR13312">
    <property type="entry name" value="HIV-INDUCED PROTEIN-7-LIKE PROTEASE"/>
    <property type="match status" value="1"/>
</dbReference>
<dbReference type="EC" id="3.4.19.12" evidence="11"/>
<dbReference type="AlphaFoldDB" id="A0A9P7AVG2"/>
<comment type="caution">
    <text evidence="14">The sequence shown here is derived from an EMBL/GenBank/DDBJ whole genome shotgun (WGS) entry which is preliminary data.</text>
</comment>
<evidence type="ECO:0000256" key="5">
    <source>
        <dbReference type="ARBA" id="ARBA00022723"/>
    </source>
</evidence>
<dbReference type="CDD" id="cd22745">
    <property type="entry name" value="OTU_OTU1"/>
    <property type="match status" value="1"/>
</dbReference>
<evidence type="ECO:0000256" key="9">
    <source>
        <dbReference type="ARBA" id="ARBA00022807"/>
    </source>
</evidence>
<gene>
    <name evidence="14" type="ORF">D0Z07_7095</name>
</gene>
<keyword evidence="8 11" id="KW-0378">Hydrolase</keyword>
<dbReference type="GO" id="GO:0004843">
    <property type="term" value="F:cysteine-type deubiquitinase activity"/>
    <property type="evidence" value="ECO:0007669"/>
    <property type="project" value="UniProtKB-UniRule"/>
</dbReference>
<dbReference type="EMBL" id="VNKQ01000013">
    <property type="protein sequence ID" value="KAG0647296.1"/>
    <property type="molecule type" value="Genomic_DNA"/>
</dbReference>
<dbReference type="PANTHER" id="PTHR13312:SF0">
    <property type="entry name" value="UBIQUITIN THIOESTERASE OTU1"/>
    <property type="match status" value="1"/>
</dbReference>
<dbReference type="Pfam" id="PF21403">
    <property type="entry name" value="OTU1_UBXL"/>
    <property type="match status" value="1"/>
</dbReference>
<evidence type="ECO:0000256" key="6">
    <source>
        <dbReference type="ARBA" id="ARBA00022771"/>
    </source>
</evidence>